<reference evidence="7" key="1">
    <citation type="submission" date="2021-01" db="EMBL/GenBank/DDBJ databases">
        <title>Whole genome shotgun sequence of Virgisporangium aurantiacum NBRC 16421.</title>
        <authorList>
            <person name="Komaki H."/>
            <person name="Tamura T."/>
        </authorList>
    </citation>
    <scope>NUCLEOTIDE SEQUENCE</scope>
    <source>
        <strain evidence="7">NBRC 16421</strain>
    </source>
</reference>
<feature type="active site" description="Charge relay system" evidence="5">
    <location>
        <position position="231"/>
    </location>
</feature>
<keyword evidence="2 5" id="KW-0645">Protease</keyword>
<dbReference type="PANTHER" id="PTHR43806:SF11">
    <property type="entry name" value="CEREVISIN-RELATED"/>
    <property type="match status" value="1"/>
</dbReference>
<dbReference type="AlphaFoldDB" id="A0A8J4DZI4"/>
<comment type="caution">
    <text evidence="7">The sequence shown here is derived from an EMBL/GenBank/DDBJ whole genome shotgun (WGS) entry which is preliminary data.</text>
</comment>
<keyword evidence="3 5" id="KW-0378">Hydrolase</keyword>
<organism evidence="7 8">
    <name type="scientific">Virgisporangium aurantiacum</name>
    <dbReference type="NCBI Taxonomy" id="175570"/>
    <lineage>
        <taxon>Bacteria</taxon>
        <taxon>Bacillati</taxon>
        <taxon>Actinomycetota</taxon>
        <taxon>Actinomycetes</taxon>
        <taxon>Micromonosporales</taxon>
        <taxon>Micromonosporaceae</taxon>
        <taxon>Virgisporangium</taxon>
    </lineage>
</organism>
<comment type="similarity">
    <text evidence="1 5">Belongs to the peptidase S8 family.</text>
</comment>
<evidence type="ECO:0000256" key="2">
    <source>
        <dbReference type="ARBA" id="ARBA00022670"/>
    </source>
</evidence>
<dbReference type="InterPro" id="IPR015500">
    <property type="entry name" value="Peptidase_S8_subtilisin-rel"/>
</dbReference>
<feature type="domain" description="Peptidase S8/S53" evidence="6">
    <location>
        <begin position="182"/>
        <end position="427"/>
    </location>
</feature>
<dbReference type="GO" id="GO:0006508">
    <property type="term" value="P:proteolysis"/>
    <property type="evidence" value="ECO:0007669"/>
    <property type="project" value="UniProtKB-KW"/>
</dbReference>
<dbReference type="PANTHER" id="PTHR43806">
    <property type="entry name" value="PEPTIDASE S8"/>
    <property type="match status" value="1"/>
</dbReference>
<gene>
    <name evidence="7" type="ORF">Vau01_032670</name>
</gene>
<dbReference type="PROSITE" id="PS51892">
    <property type="entry name" value="SUBTILASE"/>
    <property type="match status" value="1"/>
</dbReference>
<dbReference type="RefSeq" id="WP_203993035.1">
    <property type="nucleotide sequence ID" value="NZ_BOPG01000022.1"/>
</dbReference>
<dbReference type="PRINTS" id="PR00723">
    <property type="entry name" value="SUBTILISIN"/>
</dbReference>
<evidence type="ECO:0000259" key="6">
    <source>
        <dbReference type="Pfam" id="PF00082"/>
    </source>
</evidence>
<dbReference type="GO" id="GO:0004252">
    <property type="term" value="F:serine-type endopeptidase activity"/>
    <property type="evidence" value="ECO:0007669"/>
    <property type="project" value="UniProtKB-UniRule"/>
</dbReference>
<evidence type="ECO:0000313" key="7">
    <source>
        <dbReference type="EMBL" id="GIJ55751.1"/>
    </source>
</evidence>
<keyword evidence="4 5" id="KW-0720">Serine protease</keyword>
<dbReference type="InterPro" id="IPR050131">
    <property type="entry name" value="Peptidase_S8_subtilisin-like"/>
</dbReference>
<evidence type="ECO:0000256" key="5">
    <source>
        <dbReference type="PROSITE-ProRule" id="PRU01240"/>
    </source>
</evidence>
<dbReference type="Proteomes" id="UP000612585">
    <property type="component" value="Unassembled WGS sequence"/>
</dbReference>
<keyword evidence="8" id="KW-1185">Reference proteome</keyword>
<sequence length="456" mass="48388">MATLGRQLKRSPEQLEKDRETVRRQLAELDPGSTERLNLIIDAIRRRQDAAPQAYAVKFDRYRPDGSNPGALVARSQLVVDVSTPGLVPVDRIMSELGYAPESVPRTCDGLVRDTSARVFVSRGRRVVEQLMVDCETLRERGIRAALNPIVPLGHTIKGEDFPAPTTVTVGPPTTGGSGAPVRIAIIDTGITPEVRTDQWLGTIVRTAQNVDFLDVLPFPGDNRLDWFSGHGTFVSGIVQQIAPGVETRVYRFTTSDGLGTEKDVAEAVLRAAEDASNDGVRVVINLSVGVPAVGGIPPVALQNAVQQLAGDQNVLLVAAAGNNGTDEPMYPAAFDGVIGVGALTADYDPAPFSSHGKGFLDCSTVGVGVVSTFVAGLMPPEATPTVPDYLFPSNSWAVWSGTSFTAPQICAAIADRCRADAALSPRAAFDQLIQGEPELQGYGHVIHNLLPGTPA</sequence>
<dbReference type="Pfam" id="PF00082">
    <property type="entry name" value="Peptidase_S8"/>
    <property type="match status" value="1"/>
</dbReference>
<feature type="active site" description="Charge relay system" evidence="5">
    <location>
        <position position="404"/>
    </location>
</feature>
<dbReference type="InterPro" id="IPR036852">
    <property type="entry name" value="Peptidase_S8/S53_dom_sf"/>
</dbReference>
<name>A0A8J4DZI4_9ACTN</name>
<dbReference type="SUPFAM" id="SSF52743">
    <property type="entry name" value="Subtilisin-like"/>
    <property type="match status" value="1"/>
</dbReference>
<feature type="active site" description="Charge relay system" evidence="5">
    <location>
        <position position="188"/>
    </location>
</feature>
<evidence type="ECO:0000256" key="3">
    <source>
        <dbReference type="ARBA" id="ARBA00022801"/>
    </source>
</evidence>
<dbReference type="CDD" id="cd00306">
    <property type="entry name" value="Peptidases_S8_S53"/>
    <property type="match status" value="1"/>
</dbReference>
<evidence type="ECO:0000256" key="4">
    <source>
        <dbReference type="ARBA" id="ARBA00022825"/>
    </source>
</evidence>
<accession>A0A8J4DZI4</accession>
<dbReference type="EMBL" id="BOPG01000022">
    <property type="protein sequence ID" value="GIJ55751.1"/>
    <property type="molecule type" value="Genomic_DNA"/>
</dbReference>
<evidence type="ECO:0000313" key="8">
    <source>
        <dbReference type="Proteomes" id="UP000612585"/>
    </source>
</evidence>
<dbReference type="InterPro" id="IPR000209">
    <property type="entry name" value="Peptidase_S8/S53_dom"/>
</dbReference>
<proteinExistence type="inferred from homology"/>
<dbReference type="Gene3D" id="3.40.50.200">
    <property type="entry name" value="Peptidase S8/S53 domain"/>
    <property type="match status" value="1"/>
</dbReference>
<protein>
    <recommendedName>
        <fullName evidence="6">Peptidase S8/S53 domain-containing protein</fullName>
    </recommendedName>
</protein>
<evidence type="ECO:0000256" key="1">
    <source>
        <dbReference type="ARBA" id="ARBA00011073"/>
    </source>
</evidence>